<sequence length="278" mass="30418">MPAARVVETSEAVVSYTDVGSGPVLLLLHGGGPGATGLGNFRGNVADLADSFRLLIPDQPGFGASRLSTDSGLPYPVVSAKAMIDLLEALGIDRAHVVGNSMGGGVALQMALARHDLVDRLVLMGPYLWGFAPQVLSAEPEGGPLLNNYYPDPTLERARHLIRTFVFDADQIPNLEELVRARYEATLDPQVEAGYMRMVTSTSPDPDPRSALEKVRSIDNQTLLLWGRDDKFCNLEDAFAYLSALRHSELVVFRDTGHWVMVERRTEFAAHMKAFLNR</sequence>
<dbReference type="InterPro" id="IPR050266">
    <property type="entry name" value="AB_hydrolase_sf"/>
</dbReference>
<evidence type="ECO:0000256" key="1">
    <source>
        <dbReference type="ARBA" id="ARBA00022801"/>
    </source>
</evidence>
<organism evidence="3 4">
    <name type="scientific">Longivirga aurantiaca</name>
    <dbReference type="NCBI Taxonomy" id="1837743"/>
    <lineage>
        <taxon>Bacteria</taxon>
        <taxon>Bacillati</taxon>
        <taxon>Actinomycetota</taxon>
        <taxon>Actinomycetes</taxon>
        <taxon>Sporichthyales</taxon>
        <taxon>Sporichthyaceae</taxon>
        <taxon>Longivirga</taxon>
    </lineage>
</organism>
<proteinExistence type="predicted"/>
<dbReference type="Pfam" id="PF12697">
    <property type="entry name" value="Abhydrolase_6"/>
    <property type="match status" value="1"/>
</dbReference>
<evidence type="ECO:0000313" key="3">
    <source>
        <dbReference type="EMBL" id="MFC6236340.1"/>
    </source>
</evidence>
<comment type="caution">
    <text evidence="3">The sequence shown here is derived from an EMBL/GenBank/DDBJ whole genome shotgun (WGS) entry which is preliminary data.</text>
</comment>
<accession>A0ABW1SW93</accession>
<dbReference type="RefSeq" id="WP_386763387.1">
    <property type="nucleotide sequence ID" value="NZ_JBHSTI010000002.1"/>
</dbReference>
<gene>
    <name evidence="3" type="ORF">ACFQGU_00500</name>
</gene>
<dbReference type="PANTHER" id="PTHR43798:SF31">
    <property type="entry name" value="AB HYDROLASE SUPERFAMILY PROTEIN YCLE"/>
    <property type="match status" value="1"/>
</dbReference>
<keyword evidence="1 3" id="KW-0378">Hydrolase</keyword>
<name>A0ABW1SW93_9ACTN</name>
<dbReference type="InterPro" id="IPR000073">
    <property type="entry name" value="AB_hydrolase_1"/>
</dbReference>
<dbReference type="EMBL" id="JBHSTI010000002">
    <property type="protein sequence ID" value="MFC6236340.1"/>
    <property type="molecule type" value="Genomic_DNA"/>
</dbReference>
<dbReference type="InterPro" id="IPR029058">
    <property type="entry name" value="AB_hydrolase_fold"/>
</dbReference>
<dbReference type="Gene3D" id="3.40.50.1820">
    <property type="entry name" value="alpha/beta hydrolase"/>
    <property type="match status" value="1"/>
</dbReference>
<dbReference type="PRINTS" id="PR00111">
    <property type="entry name" value="ABHYDROLASE"/>
</dbReference>
<keyword evidence="4" id="KW-1185">Reference proteome</keyword>
<dbReference type="SUPFAM" id="SSF53474">
    <property type="entry name" value="alpha/beta-Hydrolases"/>
    <property type="match status" value="1"/>
</dbReference>
<protein>
    <submittedName>
        <fullName evidence="3">Alpha/beta fold hydrolase</fullName>
    </submittedName>
</protein>
<evidence type="ECO:0000313" key="4">
    <source>
        <dbReference type="Proteomes" id="UP001596138"/>
    </source>
</evidence>
<dbReference type="PANTHER" id="PTHR43798">
    <property type="entry name" value="MONOACYLGLYCEROL LIPASE"/>
    <property type="match status" value="1"/>
</dbReference>
<reference evidence="4" key="1">
    <citation type="journal article" date="2019" name="Int. J. Syst. Evol. Microbiol.">
        <title>The Global Catalogue of Microorganisms (GCM) 10K type strain sequencing project: providing services to taxonomists for standard genome sequencing and annotation.</title>
        <authorList>
            <consortium name="The Broad Institute Genomics Platform"/>
            <consortium name="The Broad Institute Genome Sequencing Center for Infectious Disease"/>
            <person name="Wu L."/>
            <person name="Ma J."/>
        </authorList>
    </citation>
    <scope>NUCLEOTIDE SEQUENCE [LARGE SCALE GENOMIC DNA]</scope>
    <source>
        <strain evidence="4">CGMCC 4.7317</strain>
    </source>
</reference>
<dbReference type="GO" id="GO:0016787">
    <property type="term" value="F:hydrolase activity"/>
    <property type="evidence" value="ECO:0007669"/>
    <property type="project" value="UniProtKB-KW"/>
</dbReference>
<evidence type="ECO:0000259" key="2">
    <source>
        <dbReference type="Pfam" id="PF12697"/>
    </source>
</evidence>
<feature type="domain" description="AB hydrolase-1" evidence="2">
    <location>
        <begin position="25"/>
        <end position="270"/>
    </location>
</feature>
<dbReference type="Proteomes" id="UP001596138">
    <property type="component" value="Unassembled WGS sequence"/>
</dbReference>